<keyword evidence="5" id="KW-0804">Transcription</keyword>
<dbReference type="EMBL" id="RMVG01000028">
    <property type="protein sequence ID" value="RPD93463.1"/>
    <property type="molecule type" value="Genomic_DNA"/>
</dbReference>
<keyword evidence="1" id="KW-0678">Repressor</keyword>
<accession>A0A3N4P265</accession>
<keyword evidence="4" id="KW-0238">DNA-binding</keyword>
<keyword evidence="8" id="KW-1185">Reference proteome</keyword>
<reference evidence="7 8" key="1">
    <citation type="submission" date="2018-11" db="EMBL/GenBank/DDBJ databases">
        <title>Whole genome sequencing of Pantoea sp. RIT388.</title>
        <authorList>
            <person name="Gan H.M."/>
            <person name="Hudson A.O."/>
        </authorList>
    </citation>
    <scope>NUCLEOTIDE SEQUENCE [LARGE SCALE GENOMIC DNA]</scope>
    <source>
        <strain evidence="7 8">RIT388</strain>
    </source>
</reference>
<protein>
    <recommendedName>
        <fullName evidence="6">Protein CopB</fullName>
    </recommendedName>
</protein>
<dbReference type="AlphaFoldDB" id="A0A3N4P265"/>
<keyword evidence="2" id="KW-0615">Plasmid copy control</keyword>
<evidence type="ECO:0000256" key="3">
    <source>
        <dbReference type="ARBA" id="ARBA00023015"/>
    </source>
</evidence>
<evidence type="ECO:0000313" key="7">
    <source>
        <dbReference type="EMBL" id="RPD93463.1"/>
    </source>
</evidence>
<name>A0A3N4P265_9GAMM</name>
<evidence type="ECO:0000313" key="8">
    <source>
        <dbReference type="Proteomes" id="UP000281332"/>
    </source>
</evidence>
<evidence type="ECO:0000256" key="6">
    <source>
        <dbReference type="ARBA" id="ARBA00031853"/>
    </source>
</evidence>
<evidence type="ECO:0000256" key="4">
    <source>
        <dbReference type="ARBA" id="ARBA00023125"/>
    </source>
</evidence>
<dbReference type="InterPro" id="IPR019661">
    <property type="entry name" value="RepA2"/>
</dbReference>
<dbReference type="GO" id="GO:0006276">
    <property type="term" value="P:plasmid maintenance"/>
    <property type="evidence" value="ECO:0007669"/>
    <property type="project" value="UniProtKB-KW"/>
</dbReference>
<dbReference type="Proteomes" id="UP000281332">
    <property type="component" value="Unassembled WGS sequence"/>
</dbReference>
<evidence type="ECO:0000256" key="5">
    <source>
        <dbReference type="ARBA" id="ARBA00023163"/>
    </source>
</evidence>
<comment type="caution">
    <text evidence="7">The sequence shown here is derived from an EMBL/GenBank/DDBJ whole genome shotgun (WGS) entry which is preliminary data.</text>
</comment>
<sequence>MIKLCEADGLTQAEVLERLIENETKRMNNS</sequence>
<proteinExistence type="predicted"/>
<dbReference type="GO" id="GO:0003677">
    <property type="term" value="F:DNA binding"/>
    <property type="evidence" value="ECO:0007669"/>
    <property type="project" value="UniProtKB-KW"/>
</dbReference>
<evidence type="ECO:0000256" key="1">
    <source>
        <dbReference type="ARBA" id="ARBA00022491"/>
    </source>
</evidence>
<evidence type="ECO:0000256" key="2">
    <source>
        <dbReference type="ARBA" id="ARBA00022689"/>
    </source>
</evidence>
<dbReference type="Pfam" id="PF10723">
    <property type="entry name" value="RepB-RCR_reg"/>
    <property type="match status" value="1"/>
</dbReference>
<organism evidence="7 8">
    <name type="scientific">Candidatus Pantoea deserta</name>
    <dbReference type="NCBI Taxonomy" id="1869313"/>
    <lineage>
        <taxon>Bacteria</taxon>
        <taxon>Pseudomonadati</taxon>
        <taxon>Pseudomonadota</taxon>
        <taxon>Gammaproteobacteria</taxon>
        <taxon>Enterobacterales</taxon>
        <taxon>Erwiniaceae</taxon>
        <taxon>Pantoea</taxon>
    </lineage>
</organism>
<keyword evidence="3" id="KW-0805">Transcription regulation</keyword>
<gene>
    <name evidence="7" type="ORF">BBB56_22075</name>
</gene>